<feature type="transmembrane region" description="Helical" evidence="10">
    <location>
        <begin position="272"/>
        <end position="292"/>
    </location>
</feature>
<keyword evidence="7 10" id="KW-1133">Transmembrane helix</keyword>
<sequence>MNIKNKNIKIMSEEKVSKALLKLGVPIIVGMLITAFNSVVDAMFVGGLGTSQMAAVSVTFPITQLITSVGLIFGCGAAPYISRLLGEKNFNKANKTASIALFNSLFWGVITIILTLVFLDKILILFGATNTMLPYAREFSTIFILGSILNIVNVTMSNIASAEGSTKISMTAMIISAVLNIILEPIFIYTFLLGIRGAAIATVVAQSITTILYIWYVLSNKSITKISFKHISFDKVIYSQMMKVGIINFIFMLLSSTAMGLINASASHYGDYAVAAMGIVTRIITFVSYGVFGYSKGFQAMVGYNYGAKNYRRFKETISESLKMTTGFCVMATAILIIFSKSIISIFSNDANVINIGSSALRANSIMFIFFGFQSIYTTLFVAVGKMKEAAILSITRQGIFFIPTIFILPIIIGLNGIIFTQGIADLLTLILTVTLVNKLKKDSTIFIGKIDDTNEEKTSLKLDGNIKINNVYVK</sequence>
<dbReference type="PANTHER" id="PTHR43823:SF3">
    <property type="entry name" value="MULTIDRUG EXPORT PROTEIN MEPA"/>
    <property type="match status" value="1"/>
</dbReference>
<dbReference type="NCBIfam" id="TIGR00797">
    <property type="entry name" value="matE"/>
    <property type="match status" value="1"/>
</dbReference>
<keyword evidence="6 10" id="KW-0812">Transmembrane</keyword>
<dbReference type="PANTHER" id="PTHR43823">
    <property type="entry name" value="SPORULATION PROTEIN YKVU"/>
    <property type="match status" value="1"/>
</dbReference>
<feature type="transmembrane region" description="Helical" evidence="10">
    <location>
        <begin position="172"/>
        <end position="192"/>
    </location>
</feature>
<feature type="transmembrane region" description="Helical" evidence="10">
    <location>
        <begin position="245"/>
        <end position="266"/>
    </location>
</feature>
<accession>A0ABS7AQM8</accession>
<comment type="caution">
    <text evidence="11">The sequence shown here is derived from an EMBL/GenBank/DDBJ whole genome shotgun (WGS) entry which is preliminary data.</text>
</comment>
<evidence type="ECO:0000313" key="11">
    <source>
        <dbReference type="EMBL" id="MBW6410854.1"/>
    </source>
</evidence>
<dbReference type="CDD" id="cd13143">
    <property type="entry name" value="MATE_MepA_like"/>
    <property type="match status" value="1"/>
</dbReference>
<dbReference type="Pfam" id="PF01554">
    <property type="entry name" value="MatE"/>
    <property type="match status" value="2"/>
</dbReference>
<evidence type="ECO:0000256" key="4">
    <source>
        <dbReference type="ARBA" id="ARBA00022448"/>
    </source>
</evidence>
<evidence type="ECO:0000313" key="12">
    <source>
        <dbReference type="Proteomes" id="UP001519921"/>
    </source>
</evidence>
<evidence type="ECO:0000256" key="9">
    <source>
        <dbReference type="ARBA" id="ARBA00023251"/>
    </source>
</evidence>
<reference evidence="11 12" key="1">
    <citation type="submission" date="2021-07" db="EMBL/GenBank/DDBJ databases">
        <title>Clostridium weizhouense sp. nov., an anaerobic bacterium isolated from activated sludge of Petroleum wastewater.</title>
        <authorList>
            <person name="Li Q."/>
        </authorList>
    </citation>
    <scope>NUCLEOTIDE SEQUENCE [LARGE SCALE GENOMIC DNA]</scope>
    <source>
        <strain evidence="11 12">YB-6</strain>
    </source>
</reference>
<feature type="transmembrane region" description="Helical" evidence="10">
    <location>
        <begin position="391"/>
        <end position="413"/>
    </location>
</feature>
<protein>
    <recommendedName>
        <fullName evidence="3">Multidrug export protein MepA</fullName>
    </recommendedName>
</protein>
<organism evidence="11 12">
    <name type="scientific">Clostridium weizhouense</name>
    <dbReference type="NCBI Taxonomy" id="2859781"/>
    <lineage>
        <taxon>Bacteria</taxon>
        <taxon>Bacillati</taxon>
        <taxon>Bacillota</taxon>
        <taxon>Clostridia</taxon>
        <taxon>Eubacteriales</taxon>
        <taxon>Clostridiaceae</taxon>
        <taxon>Clostridium</taxon>
    </lineage>
</organism>
<feature type="transmembrane region" description="Helical" evidence="10">
    <location>
        <begin position="198"/>
        <end position="218"/>
    </location>
</feature>
<feature type="transmembrane region" description="Helical" evidence="10">
    <location>
        <begin position="20"/>
        <end position="45"/>
    </location>
</feature>
<keyword evidence="8 10" id="KW-0472">Membrane</keyword>
<comment type="similarity">
    <text evidence="2">Belongs to the multi antimicrobial extrusion (MATE) (TC 2.A.66.1) family. MepA subfamily.</text>
</comment>
<proteinExistence type="inferred from homology"/>
<dbReference type="PIRSF" id="PIRSF006603">
    <property type="entry name" value="DinF"/>
    <property type="match status" value="1"/>
</dbReference>
<feature type="transmembrane region" description="Helical" evidence="10">
    <location>
        <begin position="322"/>
        <end position="346"/>
    </location>
</feature>
<dbReference type="RefSeq" id="WP_219780323.1">
    <property type="nucleotide sequence ID" value="NZ_JAHXPT010000010.1"/>
</dbReference>
<feature type="transmembrane region" description="Helical" evidence="10">
    <location>
        <begin position="366"/>
        <end position="384"/>
    </location>
</feature>
<name>A0ABS7AQM8_9CLOT</name>
<gene>
    <name evidence="11" type="ORF">KYD98_12185</name>
</gene>
<evidence type="ECO:0000256" key="7">
    <source>
        <dbReference type="ARBA" id="ARBA00022989"/>
    </source>
</evidence>
<dbReference type="InterPro" id="IPR002528">
    <property type="entry name" value="MATE_fam"/>
</dbReference>
<dbReference type="InterPro" id="IPR048279">
    <property type="entry name" value="MdtK-like"/>
</dbReference>
<evidence type="ECO:0000256" key="6">
    <source>
        <dbReference type="ARBA" id="ARBA00022692"/>
    </source>
</evidence>
<dbReference type="Proteomes" id="UP001519921">
    <property type="component" value="Unassembled WGS sequence"/>
</dbReference>
<keyword evidence="5" id="KW-1003">Cell membrane</keyword>
<dbReference type="InterPro" id="IPR051327">
    <property type="entry name" value="MATE_MepA_subfamily"/>
</dbReference>
<evidence type="ECO:0000256" key="1">
    <source>
        <dbReference type="ARBA" id="ARBA00004651"/>
    </source>
</evidence>
<dbReference type="EMBL" id="JAHXPT010000010">
    <property type="protein sequence ID" value="MBW6410854.1"/>
    <property type="molecule type" value="Genomic_DNA"/>
</dbReference>
<evidence type="ECO:0000256" key="2">
    <source>
        <dbReference type="ARBA" id="ARBA00008417"/>
    </source>
</evidence>
<evidence type="ECO:0000256" key="10">
    <source>
        <dbReference type="SAM" id="Phobius"/>
    </source>
</evidence>
<feature type="transmembrane region" description="Helical" evidence="10">
    <location>
        <begin position="139"/>
        <end position="160"/>
    </location>
</feature>
<dbReference type="InterPro" id="IPR045070">
    <property type="entry name" value="MATE_MepA-like"/>
</dbReference>
<comment type="subcellular location">
    <subcellularLocation>
        <location evidence="1">Cell membrane</location>
        <topology evidence="1">Multi-pass membrane protein</topology>
    </subcellularLocation>
</comment>
<evidence type="ECO:0000256" key="5">
    <source>
        <dbReference type="ARBA" id="ARBA00022475"/>
    </source>
</evidence>
<evidence type="ECO:0000256" key="3">
    <source>
        <dbReference type="ARBA" id="ARBA00022106"/>
    </source>
</evidence>
<evidence type="ECO:0000256" key="8">
    <source>
        <dbReference type="ARBA" id="ARBA00023136"/>
    </source>
</evidence>
<keyword evidence="4" id="KW-0813">Transport</keyword>
<feature type="transmembrane region" description="Helical" evidence="10">
    <location>
        <begin position="97"/>
        <end position="119"/>
    </location>
</feature>
<keyword evidence="12" id="KW-1185">Reference proteome</keyword>
<feature type="transmembrane region" description="Helical" evidence="10">
    <location>
        <begin position="65"/>
        <end position="85"/>
    </location>
</feature>
<keyword evidence="9" id="KW-0046">Antibiotic resistance</keyword>